<dbReference type="PANTHER" id="PTHR14741">
    <property type="entry name" value="S-ADENOSYLMETHIONINE-DEPENDENT METHYLTRANSFERASE RELATED"/>
    <property type="match status" value="1"/>
</dbReference>
<dbReference type="EMBL" id="JTEO01000004">
    <property type="protein sequence ID" value="MCQ6962749.1"/>
    <property type="molecule type" value="Genomic_DNA"/>
</dbReference>
<dbReference type="RefSeq" id="WP_256622581.1">
    <property type="nucleotide sequence ID" value="NZ_JTEO01000004.1"/>
</dbReference>
<dbReference type="InterPro" id="IPR019012">
    <property type="entry name" value="RNA_cap_Gua-N2-MeTrfase"/>
</dbReference>
<dbReference type="Gene3D" id="3.40.50.150">
    <property type="entry name" value="Vaccinia Virus protein VP39"/>
    <property type="match status" value="1"/>
</dbReference>
<comment type="caution">
    <text evidence="1">The sequence shown here is derived from an EMBL/GenBank/DDBJ whole genome shotgun (WGS) entry which is preliminary data.</text>
</comment>
<gene>
    <name evidence="1" type="ORF">PV02_06495</name>
</gene>
<dbReference type="Pfam" id="PF09445">
    <property type="entry name" value="Methyltransf_15"/>
    <property type="match status" value="1"/>
</dbReference>
<dbReference type="AlphaFoldDB" id="A0AAE3KY85"/>
<keyword evidence="2" id="KW-1185">Reference proteome</keyword>
<dbReference type="Proteomes" id="UP001206983">
    <property type="component" value="Unassembled WGS sequence"/>
</dbReference>
<dbReference type="CDD" id="cd02440">
    <property type="entry name" value="AdoMet_MTases"/>
    <property type="match status" value="1"/>
</dbReference>
<protein>
    <submittedName>
        <fullName evidence="1">Methyltransferase</fullName>
    </submittedName>
</protein>
<sequence>MPRKKKFEHNIISDSDGVRFATPEDVARYRAGRLKCSTIADISCGVGGQTIYFARECDQVYAVEIDPKKIAYAKKNCRLLGIDNVEFICGDALSPEVIRQLPELDIVFSDPARPPTEDMRDIASLRPAIPEVIAAYSPIASGFAFEAPPQLTPERIPFECEKEYISLEGKLNRLDLYFGSLMKCGTSAVSLPSGSRIESSPATCELKTAERLASFAYEPEEAVERAGLLPQLAKDLSEQASDISLFVIDRKRLFLTSDRAVEHPMFKNRYKVLSTLDFDTGQINAFLRRSGFGTVILRAAVEPKEYWDIRRQLEDDLSGDRKAHVFLKEGVAILCETL</sequence>
<organism evidence="1 2">
    <name type="scientific">Methanolobus chelungpuianus</name>
    <dbReference type="NCBI Taxonomy" id="502115"/>
    <lineage>
        <taxon>Archaea</taxon>
        <taxon>Methanobacteriati</taxon>
        <taxon>Methanobacteriota</taxon>
        <taxon>Stenosarchaea group</taxon>
        <taxon>Methanomicrobia</taxon>
        <taxon>Methanosarcinales</taxon>
        <taxon>Methanosarcinaceae</taxon>
        <taxon>Methanolobus</taxon>
    </lineage>
</organism>
<name>A0AAE3KY85_9EURY</name>
<proteinExistence type="predicted"/>
<reference evidence="1 2" key="1">
    <citation type="journal article" date="2011" name="Appl. Environ. Microbiol.">
        <title>Methanogenic archaea isolated from Taiwan's Chelungpu fault.</title>
        <authorList>
            <person name="Wu S.Y."/>
            <person name="Lai M.C."/>
        </authorList>
    </citation>
    <scope>NUCLEOTIDE SEQUENCE [LARGE SCALE GENOMIC DNA]</scope>
    <source>
        <strain evidence="1 2">St545Mb</strain>
    </source>
</reference>
<evidence type="ECO:0000313" key="1">
    <source>
        <dbReference type="EMBL" id="MCQ6962749.1"/>
    </source>
</evidence>
<dbReference type="PANTHER" id="PTHR14741:SF32">
    <property type="entry name" value="TRIMETHYLGUANOSINE SYNTHASE"/>
    <property type="match status" value="1"/>
</dbReference>
<evidence type="ECO:0000313" key="2">
    <source>
        <dbReference type="Proteomes" id="UP001206983"/>
    </source>
</evidence>
<dbReference type="GO" id="GO:0071164">
    <property type="term" value="F:RNA cap trimethylguanosine synthase activity"/>
    <property type="evidence" value="ECO:0007669"/>
    <property type="project" value="TreeGrafter"/>
</dbReference>
<dbReference type="InterPro" id="IPR029063">
    <property type="entry name" value="SAM-dependent_MTases_sf"/>
</dbReference>
<accession>A0AAE3KY85</accession>
<keyword evidence="1" id="KW-0489">Methyltransferase</keyword>
<keyword evidence="1" id="KW-0808">Transferase</keyword>
<dbReference type="SUPFAM" id="SSF53335">
    <property type="entry name" value="S-adenosyl-L-methionine-dependent methyltransferases"/>
    <property type="match status" value="1"/>
</dbReference>